<keyword evidence="4" id="KW-1185">Reference proteome</keyword>
<reference evidence="3 4" key="1">
    <citation type="submission" date="2020-07" db="EMBL/GenBank/DDBJ databases">
        <title>Halomonas sp. QX-2 draft genome sequence.</title>
        <authorList>
            <person name="Qiu X."/>
        </authorList>
    </citation>
    <scope>NUCLEOTIDE SEQUENCE [LARGE SCALE GENOMIC DNA]</scope>
    <source>
        <strain evidence="3 4">QX-2</strain>
    </source>
</reference>
<keyword evidence="1" id="KW-0233">DNA recombination</keyword>
<accession>A0A7Z0N8U5</accession>
<evidence type="ECO:0000313" key="4">
    <source>
        <dbReference type="Proteomes" id="UP000520876"/>
    </source>
</evidence>
<dbReference type="SUPFAM" id="SSF56349">
    <property type="entry name" value="DNA breaking-rejoining enzymes"/>
    <property type="match status" value="1"/>
</dbReference>
<dbReference type="GO" id="GO:0003677">
    <property type="term" value="F:DNA binding"/>
    <property type="evidence" value="ECO:0007669"/>
    <property type="project" value="InterPro"/>
</dbReference>
<organism evidence="3 4">
    <name type="scientific">Vreelandella sedimenti</name>
    <dbReference type="NCBI Taxonomy" id="2729618"/>
    <lineage>
        <taxon>Bacteria</taxon>
        <taxon>Pseudomonadati</taxon>
        <taxon>Pseudomonadota</taxon>
        <taxon>Gammaproteobacteria</taxon>
        <taxon>Oceanospirillales</taxon>
        <taxon>Halomonadaceae</taxon>
        <taxon>Vreelandella</taxon>
    </lineage>
</organism>
<protein>
    <recommendedName>
        <fullName evidence="2">Tyr recombinase domain-containing protein</fullName>
    </recommendedName>
</protein>
<dbReference type="Proteomes" id="UP000520876">
    <property type="component" value="Unassembled WGS sequence"/>
</dbReference>
<dbReference type="GO" id="GO:0006310">
    <property type="term" value="P:DNA recombination"/>
    <property type="evidence" value="ECO:0007669"/>
    <property type="project" value="UniProtKB-KW"/>
</dbReference>
<dbReference type="AlphaFoldDB" id="A0A7Z0N8U5"/>
<sequence length="469" mass="53189">MSAKERFRLKRFSYHGQLSVVVIDDVTDLPALLPLLYMQSWGLSKAINTVQQHMVSICQWYNYWQCKHHRSFDEMLFETDQHGFRTLAPLNALDAAMVDYTGFCVYIDSGQKSIDANDDPGFKPVIANATHDVRLGCLTQFLLFLARRYVSGRYTQLTSKEQRTTFDSYRFRLQAARRDVCGRLNIRKRTTFSQVSQGHLVVRERSLTPAETQAITVCARPSTSKQTNPLNPWQRHVDQSQVAAVQIRNHLMIRILFNYGLRLGELLLLQTKSLVPYASGAGNALAITTSEGSGDPRQAPPKLKNAWSERLIELAPEDVKLWELYVDHLRGNPPHPFLLVNTRKNHAPLSMRAAQNVFDALYAALDQHFPALCCVNLGGTLTTLNAHMLRFTWATDTFEALVERDGCDFEAAKDRLRQLGGWSDTSPMPQKYASRYIAKSANAANVRRISAQRRLHKQSKPKQQEGGQP</sequence>
<evidence type="ECO:0000256" key="1">
    <source>
        <dbReference type="ARBA" id="ARBA00023172"/>
    </source>
</evidence>
<feature type="domain" description="Tyr recombinase" evidence="2">
    <location>
        <begin position="202"/>
        <end position="445"/>
    </location>
</feature>
<dbReference type="InterPro" id="IPR011010">
    <property type="entry name" value="DNA_brk_join_enz"/>
</dbReference>
<gene>
    <name evidence="3" type="ORF">HZU72_15320</name>
</gene>
<dbReference type="InterPro" id="IPR013762">
    <property type="entry name" value="Integrase-like_cat_sf"/>
</dbReference>
<dbReference type="InterPro" id="IPR002104">
    <property type="entry name" value="Integrase_catalytic"/>
</dbReference>
<evidence type="ECO:0000313" key="3">
    <source>
        <dbReference type="EMBL" id="NYT73785.1"/>
    </source>
</evidence>
<comment type="caution">
    <text evidence="3">The sequence shown here is derived from an EMBL/GenBank/DDBJ whole genome shotgun (WGS) entry which is preliminary data.</text>
</comment>
<evidence type="ECO:0000259" key="2">
    <source>
        <dbReference type="PROSITE" id="PS51898"/>
    </source>
</evidence>
<dbReference type="EMBL" id="JACCGK010000013">
    <property type="protein sequence ID" value="NYT73785.1"/>
    <property type="molecule type" value="Genomic_DNA"/>
</dbReference>
<dbReference type="PROSITE" id="PS51898">
    <property type="entry name" value="TYR_RECOMBINASE"/>
    <property type="match status" value="1"/>
</dbReference>
<dbReference type="GO" id="GO:0015074">
    <property type="term" value="P:DNA integration"/>
    <property type="evidence" value="ECO:0007669"/>
    <property type="project" value="InterPro"/>
</dbReference>
<dbReference type="RefSeq" id="WP_180093594.1">
    <property type="nucleotide sequence ID" value="NZ_JACCGK010000013.1"/>
</dbReference>
<dbReference type="Gene3D" id="1.10.443.10">
    <property type="entry name" value="Intergrase catalytic core"/>
    <property type="match status" value="1"/>
</dbReference>
<name>A0A7Z0N8U5_9GAMM</name>
<proteinExistence type="predicted"/>